<sequence>MYKCVLAVLILLSGCKSLPTPLCHGKAYLGGEETIIPIYGIKKSGKYKLYHAGHHYNWRWVGAGAFDSTTCSQIM</sequence>
<dbReference type="KEGG" id="vg:22277223"/>
<accession>A0A088CBQ7</accession>
<organism evidence="1 2">
    <name type="scientific">Shigella phage POCJ13</name>
    <dbReference type="NCBI Taxonomy" id="1498227"/>
    <lineage>
        <taxon>Viruses</taxon>
        <taxon>Duplodnaviria</taxon>
        <taxon>Heunggongvirae</taxon>
        <taxon>Uroviricota</taxon>
        <taxon>Caudoviricetes</taxon>
        <taxon>Sepvirinae</taxon>
        <taxon>Diegovirus</taxon>
        <taxon>Diegovirus POCJ13</taxon>
    </lineage>
</organism>
<reference evidence="1 2" key="1">
    <citation type="journal article" date="2014" name="Emerg. Infect. Dis.">
        <title>Clinical Isolates of Shiga Toxin 1a-Producing Shigella flexneri with an Epidemiological Link to Recent Travel to Hispaniola.</title>
        <authorList>
            <person name="Gray M.D."/>
            <person name="Lampel K.A."/>
            <person name="Strockbine N.A."/>
            <person name="Fernandez R.E."/>
            <person name="Melton-Celsa A.R."/>
            <person name="Maurelli A.T."/>
        </authorList>
    </citation>
    <scope>NUCLEOTIDE SEQUENCE [LARGE SCALE GENOMIC DNA]</scope>
</reference>
<dbReference type="OrthoDB" id="27339at10239"/>
<evidence type="ECO:0000313" key="2">
    <source>
        <dbReference type="Proteomes" id="UP000029366"/>
    </source>
</evidence>
<keyword evidence="2" id="KW-1185">Reference proteome</keyword>
<dbReference type="Proteomes" id="UP000029366">
    <property type="component" value="Segment"/>
</dbReference>
<name>A0A088CBQ7_9CAUD</name>
<protein>
    <submittedName>
        <fullName evidence="1">Super-infection exclusion protein</fullName>
    </submittedName>
</protein>
<dbReference type="PROSITE" id="PS51257">
    <property type="entry name" value="PROKAR_LIPOPROTEIN"/>
    <property type="match status" value="1"/>
</dbReference>
<proteinExistence type="predicted"/>
<dbReference type="EMBL" id="KJ603229">
    <property type="protein sequence ID" value="AHZ95224.1"/>
    <property type="molecule type" value="Genomic_DNA"/>
</dbReference>
<evidence type="ECO:0000313" key="1">
    <source>
        <dbReference type="EMBL" id="AHZ95224.1"/>
    </source>
</evidence>
<dbReference type="RefSeq" id="YP_009100280.1">
    <property type="nucleotide sequence ID" value="NC_025434.1"/>
</dbReference>
<dbReference type="GeneID" id="22277223"/>